<name>A0A2R6W3V1_MARPO</name>
<dbReference type="Gramene" id="Mp5g01730.2">
    <property type="protein sequence ID" value="Mp5g01730.2.cds"/>
    <property type="gene ID" value="Mp5g01730"/>
</dbReference>
<dbReference type="Proteomes" id="UP000244005">
    <property type="component" value="Unassembled WGS sequence"/>
</dbReference>
<protein>
    <submittedName>
        <fullName evidence="1">Uncharacterized protein</fullName>
    </submittedName>
</protein>
<reference evidence="2" key="1">
    <citation type="journal article" date="2017" name="Cell">
        <title>Insights into land plant evolution garnered from the Marchantia polymorpha genome.</title>
        <authorList>
            <person name="Bowman J.L."/>
            <person name="Kohchi T."/>
            <person name="Yamato K.T."/>
            <person name="Jenkins J."/>
            <person name="Shu S."/>
            <person name="Ishizaki K."/>
            <person name="Yamaoka S."/>
            <person name="Nishihama R."/>
            <person name="Nakamura Y."/>
            <person name="Berger F."/>
            <person name="Adam C."/>
            <person name="Aki S.S."/>
            <person name="Althoff F."/>
            <person name="Araki T."/>
            <person name="Arteaga-Vazquez M.A."/>
            <person name="Balasubrmanian S."/>
            <person name="Barry K."/>
            <person name="Bauer D."/>
            <person name="Boehm C.R."/>
            <person name="Briginshaw L."/>
            <person name="Caballero-Perez J."/>
            <person name="Catarino B."/>
            <person name="Chen F."/>
            <person name="Chiyoda S."/>
            <person name="Chovatia M."/>
            <person name="Davies K.M."/>
            <person name="Delmans M."/>
            <person name="Demura T."/>
            <person name="Dierschke T."/>
            <person name="Dolan L."/>
            <person name="Dorantes-Acosta A.E."/>
            <person name="Eklund D.M."/>
            <person name="Florent S.N."/>
            <person name="Flores-Sandoval E."/>
            <person name="Fujiyama A."/>
            <person name="Fukuzawa H."/>
            <person name="Galik B."/>
            <person name="Grimanelli D."/>
            <person name="Grimwood J."/>
            <person name="Grossniklaus U."/>
            <person name="Hamada T."/>
            <person name="Haseloff J."/>
            <person name="Hetherington A.J."/>
            <person name="Higo A."/>
            <person name="Hirakawa Y."/>
            <person name="Hundley H.N."/>
            <person name="Ikeda Y."/>
            <person name="Inoue K."/>
            <person name="Inoue S.I."/>
            <person name="Ishida S."/>
            <person name="Jia Q."/>
            <person name="Kakita M."/>
            <person name="Kanazawa T."/>
            <person name="Kawai Y."/>
            <person name="Kawashima T."/>
            <person name="Kennedy M."/>
            <person name="Kinose K."/>
            <person name="Kinoshita T."/>
            <person name="Kohara Y."/>
            <person name="Koide E."/>
            <person name="Komatsu K."/>
            <person name="Kopischke S."/>
            <person name="Kubo M."/>
            <person name="Kyozuka J."/>
            <person name="Lagercrantz U."/>
            <person name="Lin S.S."/>
            <person name="Lindquist E."/>
            <person name="Lipzen A.M."/>
            <person name="Lu C.W."/>
            <person name="De Luna E."/>
            <person name="Martienssen R.A."/>
            <person name="Minamino N."/>
            <person name="Mizutani M."/>
            <person name="Mizutani M."/>
            <person name="Mochizuki N."/>
            <person name="Monte I."/>
            <person name="Mosher R."/>
            <person name="Nagasaki H."/>
            <person name="Nakagami H."/>
            <person name="Naramoto S."/>
            <person name="Nishitani K."/>
            <person name="Ohtani M."/>
            <person name="Okamoto T."/>
            <person name="Okumura M."/>
            <person name="Phillips J."/>
            <person name="Pollak B."/>
            <person name="Reinders A."/>
            <person name="Rovekamp M."/>
            <person name="Sano R."/>
            <person name="Sawa S."/>
            <person name="Schmid M.W."/>
            <person name="Shirakawa M."/>
            <person name="Solano R."/>
            <person name="Spunde A."/>
            <person name="Suetsugu N."/>
            <person name="Sugano S."/>
            <person name="Sugiyama A."/>
            <person name="Sun R."/>
            <person name="Suzuki Y."/>
            <person name="Takenaka M."/>
            <person name="Takezawa D."/>
            <person name="Tomogane H."/>
            <person name="Tsuzuki M."/>
            <person name="Ueda T."/>
            <person name="Umeda M."/>
            <person name="Ward J.M."/>
            <person name="Watanabe Y."/>
            <person name="Yazaki K."/>
            <person name="Yokoyama R."/>
            <person name="Yoshitake Y."/>
            <person name="Yotsui I."/>
            <person name="Zachgo S."/>
            <person name="Schmutz J."/>
        </authorList>
    </citation>
    <scope>NUCLEOTIDE SEQUENCE [LARGE SCALE GENOMIC DNA]</scope>
    <source>
        <strain evidence="2">Tak-1</strain>
    </source>
</reference>
<sequence length="48" mass="5462">MKKDKSDMFAITVIVVGFKCLHFQDVEVKSTITLTSFTVCIKQITPIR</sequence>
<dbReference type="AlphaFoldDB" id="A0A2R6W3V1"/>
<organism evidence="1 2">
    <name type="scientific">Marchantia polymorpha</name>
    <name type="common">Common liverwort</name>
    <name type="synonym">Marchantia aquatica</name>
    <dbReference type="NCBI Taxonomy" id="3197"/>
    <lineage>
        <taxon>Eukaryota</taxon>
        <taxon>Viridiplantae</taxon>
        <taxon>Streptophyta</taxon>
        <taxon>Embryophyta</taxon>
        <taxon>Marchantiophyta</taxon>
        <taxon>Marchantiopsida</taxon>
        <taxon>Marchantiidae</taxon>
        <taxon>Marchantiales</taxon>
        <taxon>Marchantiaceae</taxon>
        <taxon>Marchantia</taxon>
    </lineage>
</organism>
<dbReference type="EMBL" id="KZ772831">
    <property type="protein sequence ID" value="PTQ28536.1"/>
    <property type="molecule type" value="Genomic_DNA"/>
</dbReference>
<keyword evidence="2" id="KW-1185">Reference proteome</keyword>
<proteinExistence type="predicted"/>
<evidence type="ECO:0000313" key="1">
    <source>
        <dbReference type="EMBL" id="PTQ28536.1"/>
    </source>
</evidence>
<accession>A0A2R6W3V1</accession>
<gene>
    <name evidence="1" type="ORF">MARPO_0161s0031</name>
</gene>
<evidence type="ECO:0000313" key="2">
    <source>
        <dbReference type="Proteomes" id="UP000244005"/>
    </source>
</evidence>